<reference evidence="7 8" key="1">
    <citation type="submission" date="2018-07" db="EMBL/GenBank/DDBJ databases">
        <authorList>
            <person name="Zhang Y."/>
            <person name="Wang L."/>
            <person name="Ma S."/>
        </authorList>
    </citation>
    <scope>NUCLEOTIDE SEQUENCE [LARGE SCALE GENOMIC DNA]</scope>
    <source>
        <strain evidence="7 8">4-2</strain>
    </source>
</reference>
<dbReference type="SUPFAM" id="SSF103473">
    <property type="entry name" value="MFS general substrate transporter"/>
    <property type="match status" value="1"/>
</dbReference>
<dbReference type="AlphaFoldDB" id="A0A3M0M1P2"/>
<dbReference type="EMBL" id="QOKZ01000012">
    <property type="protein sequence ID" value="RMC31345.1"/>
    <property type="molecule type" value="Genomic_DNA"/>
</dbReference>
<feature type="transmembrane region" description="Helical" evidence="6">
    <location>
        <begin position="219"/>
        <end position="245"/>
    </location>
</feature>
<organism evidence="7 8">
    <name type="scientific">Paracoccus alkanivorans</name>
    <dbReference type="NCBI Taxonomy" id="2116655"/>
    <lineage>
        <taxon>Bacteria</taxon>
        <taxon>Pseudomonadati</taxon>
        <taxon>Pseudomonadota</taxon>
        <taxon>Alphaproteobacteria</taxon>
        <taxon>Rhodobacterales</taxon>
        <taxon>Paracoccaceae</taxon>
        <taxon>Paracoccus</taxon>
    </lineage>
</organism>
<keyword evidence="3 6" id="KW-0812">Transmembrane</keyword>
<feature type="transmembrane region" description="Helical" evidence="6">
    <location>
        <begin position="413"/>
        <end position="436"/>
    </location>
</feature>
<evidence type="ECO:0000256" key="5">
    <source>
        <dbReference type="ARBA" id="ARBA00023136"/>
    </source>
</evidence>
<dbReference type="InterPro" id="IPR036259">
    <property type="entry name" value="MFS_trans_sf"/>
</dbReference>
<keyword evidence="8" id="KW-1185">Reference proteome</keyword>
<name>A0A3M0M1P2_9RHOB</name>
<feature type="transmembrane region" description="Helical" evidence="6">
    <location>
        <begin position="186"/>
        <end position="207"/>
    </location>
</feature>
<evidence type="ECO:0000256" key="6">
    <source>
        <dbReference type="SAM" id="Phobius"/>
    </source>
</evidence>
<dbReference type="Proteomes" id="UP000273516">
    <property type="component" value="Unassembled WGS sequence"/>
</dbReference>
<evidence type="ECO:0000313" key="7">
    <source>
        <dbReference type="EMBL" id="RMC31345.1"/>
    </source>
</evidence>
<evidence type="ECO:0000256" key="2">
    <source>
        <dbReference type="ARBA" id="ARBA00022448"/>
    </source>
</evidence>
<dbReference type="OrthoDB" id="5314453at2"/>
<dbReference type="GO" id="GO:0005886">
    <property type="term" value="C:plasma membrane"/>
    <property type="evidence" value="ECO:0007669"/>
    <property type="project" value="TreeGrafter"/>
</dbReference>
<dbReference type="Gene3D" id="1.20.1250.20">
    <property type="entry name" value="MFS general substrate transporter like domains"/>
    <property type="match status" value="1"/>
</dbReference>
<sequence length="549" mass="58645">MSNAPQQPAPAAAPAAPPQHPPLPVPRALAYMGASVMLALSQGLGQGFVSSNIPQFAGDLGITTTQASWLMAVYMIPRAALPVMLIKIRTQFGLRRFAEIGIVIYVAVAFASVWISDFRSAVVVQLLSGAAAASLSTLAFLYMLEPLSQQWKMRLGLPLAMAVIMSGPSLARVVSPALIGDGGLTWLHLTALGMAMLSLMLVYLLPLRPMPRMKVIQPLDFVSFLLIACGFGGLIIGFVMGPIHYWVEQPWIGWLLAASVAALTGVVVIELNRKAPIIDIRWLTSPAMLHLTATLFLFRLILSEQSTGAPRMFSALGVAPSQMVTLFSIIVIASLLGGLACIAWIKPGREKWFHLVALILIMAGAFMDSRSTVDTRPGQMLLSQAMIAFAGMLFLPPAMMAGLIKALARGPQYLLSFVIVFISTQSLGGVLGSGLFTSFINHRQAAHLQALSEQLTLTDSQTASAIAARAAMLASQIPDAAARKAQAISSLAQEASRQSYVLAYNDAYFLIFLIAGFTAGALLLHVFRDWLAARLASGRDAISDTESAS</sequence>
<feature type="transmembrane region" description="Helical" evidence="6">
    <location>
        <begin position="381"/>
        <end position="401"/>
    </location>
</feature>
<feature type="transmembrane region" description="Helical" evidence="6">
    <location>
        <begin position="122"/>
        <end position="143"/>
    </location>
</feature>
<evidence type="ECO:0000313" key="8">
    <source>
        <dbReference type="Proteomes" id="UP000273516"/>
    </source>
</evidence>
<dbReference type="PANTHER" id="PTHR23501">
    <property type="entry name" value="MAJOR FACILITATOR SUPERFAMILY"/>
    <property type="match status" value="1"/>
</dbReference>
<feature type="transmembrane region" description="Helical" evidence="6">
    <location>
        <begin position="283"/>
        <end position="302"/>
    </location>
</feature>
<evidence type="ECO:0000256" key="1">
    <source>
        <dbReference type="ARBA" id="ARBA00004127"/>
    </source>
</evidence>
<comment type="caution">
    <text evidence="7">The sequence shown here is derived from an EMBL/GenBank/DDBJ whole genome shotgun (WGS) entry which is preliminary data.</text>
</comment>
<comment type="subcellular location">
    <subcellularLocation>
        <location evidence="1">Endomembrane system</location>
        <topology evidence="1">Multi-pass membrane protein</topology>
    </subcellularLocation>
</comment>
<feature type="transmembrane region" description="Helical" evidence="6">
    <location>
        <begin position="98"/>
        <end position="116"/>
    </location>
</feature>
<feature type="transmembrane region" description="Helical" evidence="6">
    <location>
        <begin position="352"/>
        <end position="369"/>
    </location>
</feature>
<keyword evidence="5 6" id="KW-0472">Membrane</keyword>
<keyword evidence="4 6" id="KW-1133">Transmembrane helix</keyword>
<feature type="transmembrane region" description="Helical" evidence="6">
    <location>
        <begin position="155"/>
        <end position="174"/>
    </location>
</feature>
<protein>
    <submittedName>
        <fullName evidence="7">MFS transporter</fullName>
    </submittedName>
</protein>
<proteinExistence type="predicted"/>
<keyword evidence="2" id="KW-0813">Transport</keyword>
<accession>A0A3M0M1P2</accession>
<feature type="transmembrane region" description="Helical" evidence="6">
    <location>
        <begin position="322"/>
        <end position="345"/>
    </location>
</feature>
<feature type="transmembrane region" description="Helical" evidence="6">
    <location>
        <begin position="251"/>
        <end position="271"/>
    </location>
</feature>
<feature type="transmembrane region" description="Helical" evidence="6">
    <location>
        <begin position="507"/>
        <end position="527"/>
    </location>
</feature>
<gene>
    <name evidence="7" type="ORF">C9E81_20640</name>
</gene>
<dbReference type="PANTHER" id="PTHR23501:SF191">
    <property type="entry name" value="VACUOLAR BASIC AMINO ACID TRANSPORTER 4"/>
    <property type="match status" value="1"/>
</dbReference>
<evidence type="ECO:0000256" key="3">
    <source>
        <dbReference type="ARBA" id="ARBA00022692"/>
    </source>
</evidence>
<dbReference type="RefSeq" id="WP_122114246.1">
    <property type="nucleotide sequence ID" value="NZ_QOKZ01000012.1"/>
</dbReference>
<dbReference type="GO" id="GO:0022857">
    <property type="term" value="F:transmembrane transporter activity"/>
    <property type="evidence" value="ECO:0007669"/>
    <property type="project" value="TreeGrafter"/>
</dbReference>
<evidence type="ECO:0000256" key="4">
    <source>
        <dbReference type="ARBA" id="ARBA00022989"/>
    </source>
</evidence>
<dbReference type="GO" id="GO:0012505">
    <property type="term" value="C:endomembrane system"/>
    <property type="evidence" value="ECO:0007669"/>
    <property type="project" value="UniProtKB-SubCell"/>
</dbReference>